<evidence type="ECO:0000313" key="1">
    <source>
        <dbReference type="EMBL" id="JAD31404.1"/>
    </source>
</evidence>
<organism evidence="1">
    <name type="scientific">Arundo donax</name>
    <name type="common">Giant reed</name>
    <name type="synonym">Donax arundinaceus</name>
    <dbReference type="NCBI Taxonomy" id="35708"/>
    <lineage>
        <taxon>Eukaryota</taxon>
        <taxon>Viridiplantae</taxon>
        <taxon>Streptophyta</taxon>
        <taxon>Embryophyta</taxon>
        <taxon>Tracheophyta</taxon>
        <taxon>Spermatophyta</taxon>
        <taxon>Magnoliopsida</taxon>
        <taxon>Liliopsida</taxon>
        <taxon>Poales</taxon>
        <taxon>Poaceae</taxon>
        <taxon>PACMAD clade</taxon>
        <taxon>Arundinoideae</taxon>
        <taxon>Arundineae</taxon>
        <taxon>Arundo</taxon>
    </lineage>
</organism>
<reference evidence="1" key="2">
    <citation type="journal article" date="2015" name="Data Brief">
        <title>Shoot transcriptome of the giant reed, Arundo donax.</title>
        <authorList>
            <person name="Barrero R.A."/>
            <person name="Guerrero F.D."/>
            <person name="Moolhuijzen P."/>
            <person name="Goolsby J.A."/>
            <person name="Tidwell J."/>
            <person name="Bellgard S.E."/>
            <person name="Bellgard M.I."/>
        </authorList>
    </citation>
    <scope>NUCLEOTIDE SEQUENCE</scope>
    <source>
        <tissue evidence="1">Shoot tissue taken approximately 20 cm above the soil surface</tissue>
    </source>
</reference>
<name>A0A0A8YW85_ARUDO</name>
<reference evidence="1" key="1">
    <citation type="submission" date="2014-09" db="EMBL/GenBank/DDBJ databases">
        <authorList>
            <person name="Magalhaes I.L.F."/>
            <person name="Oliveira U."/>
            <person name="Santos F.R."/>
            <person name="Vidigal T.H.D.A."/>
            <person name="Brescovit A.D."/>
            <person name="Santos A.J."/>
        </authorList>
    </citation>
    <scope>NUCLEOTIDE SEQUENCE</scope>
    <source>
        <tissue evidence="1">Shoot tissue taken approximately 20 cm above the soil surface</tissue>
    </source>
</reference>
<dbReference type="EMBL" id="GBRH01266491">
    <property type="protein sequence ID" value="JAD31404.1"/>
    <property type="molecule type" value="Transcribed_RNA"/>
</dbReference>
<protein>
    <submittedName>
        <fullName evidence="1">Uncharacterized protein</fullName>
    </submittedName>
</protein>
<proteinExistence type="predicted"/>
<dbReference type="AlphaFoldDB" id="A0A0A8YW85"/>
<accession>A0A0A8YW85</accession>
<sequence length="43" mass="5162">MYSRLYIYIYIRVVNIYSEVMEKTDESLTTSFMILFTTLIENG</sequence>